<name>A0A8R1IKN4_CAEJA</name>
<protein>
    <submittedName>
        <fullName evidence="1">Uncharacterized protein</fullName>
    </submittedName>
</protein>
<keyword evidence="2" id="KW-1185">Reference proteome</keyword>
<reference evidence="1" key="2">
    <citation type="submission" date="2022-06" db="UniProtKB">
        <authorList>
            <consortium name="EnsemblMetazoa"/>
        </authorList>
    </citation>
    <scope>IDENTIFICATION</scope>
    <source>
        <strain evidence="1">DF5081</strain>
    </source>
</reference>
<dbReference type="EnsemblMetazoa" id="CJA35828.1">
    <property type="protein sequence ID" value="CJA35828.1"/>
    <property type="gene ID" value="WBGene00211675"/>
</dbReference>
<reference evidence="2" key="1">
    <citation type="submission" date="2010-08" db="EMBL/GenBank/DDBJ databases">
        <authorList>
            <consortium name="Caenorhabditis japonica Sequencing Consortium"/>
            <person name="Wilson R.K."/>
        </authorList>
    </citation>
    <scope>NUCLEOTIDE SEQUENCE [LARGE SCALE GENOMIC DNA]</scope>
    <source>
        <strain evidence="2">DF5081</strain>
    </source>
</reference>
<proteinExistence type="predicted"/>
<evidence type="ECO:0000313" key="1">
    <source>
        <dbReference type="EnsemblMetazoa" id="CJA35828.1"/>
    </source>
</evidence>
<dbReference type="AlphaFoldDB" id="A0A8R1IKN4"/>
<evidence type="ECO:0000313" key="2">
    <source>
        <dbReference type="Proteomes" id="UP000005237"/>
    </source>
</evidence>
<organism evidence="1 2">
    <name type="scientific">Caenorhabditis japonica</name>
    <dbReference type="NCBI Taxonomy" id="281687"/>
    <lineage>
        <taxon>Eukaryota</taxon>
        <taxon>Metazoa</taxon>
        <taxon>Ecdysozoa</taxon>
        <taxon>Nematoda</taxon>
        <taxon>Chromadorea</taxon>
        <taxon>Rhabditida</taxon>
        <taxon>Rhabditina</taxon>
        <taxon>Rhabditomorpha</taxon>
        <taxon>Rhabditoidea</taxon>
        <taxon>Rhabditidae</taxon>
        <taxon>Peloderinae</taxon>
        <taxon>Caenorhabditis</taxon>
    </lineage>
</organism>
<dbReference type="Proteomes" id="UP000005237">
    <property type="component" value="Unassembled WGS sequence"/>
</dbReference>
<sequence length="24" mass="2875">KVSAVDHLLVDMRKWTLTNDTIRY</sequence>
<accession>A0A8R1IKN4</accession>